<gene>
    <name evidence="1" type="ORF">METZ01_LOCUS338806</name>
</gene>
<organism evidence="1">
    <name type="scientific">marine metagenome</name>
    <dbReference type="NCBI Taxonomy" id="408172"/>
    <lineage>
        <taxon>unclassified sequences</taxon>
        <taxon>metagenomes</taxon>
        <taxon>ecological metagenomes</taxon>
    </lineage>
</organism>
<feature type="non-terminal residue" evidence="1">
    <location>
        <position position="35"/>
    </location>
</feature>
<protein>
    <submittedName>
        <fullName evidence="1">Uncharacterized protein</fullName>
    </submittedName>
</protein>
<name>A0A382QMI5_9ZZZZ</name>
<reference evidence="1" key="1">
    <citation type="submission" date="2018-05" db="EMBL/GenBank/DDBJ databases">
        <authorList>
            <person name="Lanie J.A."/>
            <person name="Ng W.-L."/>
            <person name="Kazmierczak K.M."/>
            <person name="Andrzejewski T.M."/>
            <person name="Davidsen T.M."/>
            <person name="Wayne K.J."/>
            <person name="Tettelin H."/>
            <person name="Glass J.I."/>
            <person name="Rusch D."/>
            <person name="Podicherti R."/>
            <person name="Tsui H.-C.T."/>
            <person name="Winkler M.E."/>
        </authorList>
    </citation>
    <scope>NUCLEOTIDE SEQUENCE</scope>
</reference>
<proteinExistence type="predicted"/>
<sequence>MKNIRCFGSRYLKAFFLKDYKLIFCHPNKLNKFGY</sequence>
<dbReference type="AlphaFoldDB" id="A0A382QMI5"/>
<evidence type="ECO:0000313" key="1">
    <source>
        <dbReference type="EMBL" id="SVC85952.1"/>
    </source>
</evidence>
<dbReference type="EMBL" id="UINC01115143">
    <property type="protein sequence ID" value="SVC85952.1"/>
    <property type="molecule type" value="Genomic_DNA"/>
</dbReference>
<accession>A0A382QMI5</accession>